<evidence type="ECO:0000256" key="4">
    <source>
        <dbReference type="ARBA" id="ARBA00022989"/>
    </source>
</evidence>
<reference evidence="8" key="1">
    <citation type="submission" date="2025-08" db="UniProtKB">
        <authorList>
            <consortium name="RefSeq"/>
        </authorList>
    </citation>
    <scope>IDENTIFICATION</scope>
</reference>
<dbReference type="RefSeq" id="XP_015585019.1">
    <property type="nucleotide sequence ID" value="XM_015729533.2"/>
</dbReference>
<gene>
    <name evidence="8" type="primary">LOC107262888</name>
</gene>
<feature type="transmembrane region" description="Helical" evidence="6">
    <location>
        <begin position="340"/>
        <end position="363"/>
    </location>
</feature>
<dbReference type="AlphaFoldDB" id="A0AAJ7FCH4"/>
<evidence type="ECO:0000256" key="2">
    <source>
        <dbReference type="ARBA" id="ARBA00009824"/>
    </source>
</evidence>
<dbReference type="InterPro" id="IPR007941">
    <property type="entry name" value="DUF726"/>
</dbReference>
<dbReference type="PANTHER" id="PTHR17920:SF3">
    <property type="entry name" value="TRANSMEMBRANE AND COILED-COIL DOMAIN-CONTAINING PROTEIN 4"/>
    <property type="match status" value="1"/>
</dbReference>
<feature type="transmembrane region" description="Helical" evidence="6">
    <location>
        <begin position="222"/>
        <end position="245"/>
    </location>
</feature>
<proteinExistence type="inferred from homology"/>
<keyword evidence="4 6" id="KW-1133">Transmembrane helix</keyword>
<dbReference type="InterPro" id="IPR029058">
    <property type="entry name" value="AB_hydrolase_fold"/>
</dbReference>
<keyword evidence="5 6" id="KW-0472">Membrane</keyword>
<dbReference type="PANTHER" id="PTHR17920">
    <property type="entry name" value="TRANSMEMBRANE AND COILED-COIL DOMAIN-CONTAINING PROTEIN 4 TMCO4"/>
    <property type="match status" value="1"/>
</dbReference>
<keyword evidence="3 6" id="KW-0812">Transmembrane</keyword>
<evidence type="ECO:0000256" key="1">
    <source>
        <dbReference type="ARBA" id="ARBA00004141"/>
    </source>
</evidence>
<evidence type="ECO:0000256" key="6">
    <source>
        <dbReference type="SAM" id="Phobius"/>
    </source>
</evidence>
<organism evidence="7 8">
    <name type="scientific">Cephus cinctus</name>
    <name type="common">Wheat stem sawfly</name>
    <dbReference type="NCBI Taxonomy" id="211228"/>
    <lineage>
        <taxon>Eukaryota</taxon>
        <taxon>Metazoa</taxon>
        <taxon>Ecdysozoa</taxon>
        <taxon>Arthropoda</taxon>
        <taxon>Hexapoda</taxon>
        <taxon>Insecta</taxon>
        <taxon>Pterygota</taxon>
        <taxon>Neoptera</taxon>
        <taxon>Endopterygota</taxon>
        <taxon>Hymenoptera</taxon>
        <taxon>Cephoidea</taxon>
        <taxon>Cephidae</taxon>
        <taxon>Cephus</taxon>
    </lineage>
</organism>
<dbReference type="GeneID" id="107262888"/>
<comment type="subcellular location">
    <subcellularLocation>
        <location evidence="1">Membrane</location>
        <topology evidence="1">Multi-pass membrane protein</topology>
    </subcellularLocation>
</comment>
<dbReference type="SUPFAM" id="SSF53474">
    <property type="entry name" value="alpha/beta-Hydrolases"/>
    <property type="match status" value="1"/>
</dbReference>
<protein>
    <submittedName>
        <fullName evidence="8">Transmembrane and coiled-coil domain-containing protein 4 isoform X1</fullName>
    </submittedName>
</protein>
<evidence type="ECO:0000256" key="3">
    <source>
        <dbReference type="ARBA" id="ARBA00022692"/>
    </source>
</evidence>
<evidence type="ECO:0000313" key="8">
    <source>
        <dbReference type="RefSeq" id="XP_015585019.1"/>
    </source>
</evidence>
<dbReference type="Proteomes" id="UP000694920">
    <property type="component" value="Unplaced"/>
</dbReference>
<dbReference type="GO" id="GO:0016020">
    <property type="term" value="C:membrane"/>
    <property type="evidence" value="ECO:0007669"/>
    <property type="project" value="UniProtKB-SubCell"/>
</dbReference>
<keyword evidence="7" id="KW-1185">Reference proteome</keyword>
<dbReference type="KEGG" id="ccin:107262888"/>
<name>A0AAJ7FCH4_CEPCN</name>
<evidence type="ECO:0000313" key="7">
    <source>
        <dbReference type="Proteomes" id="UP000694920"/>
    </source>
</evidence>
<feature type="transmembrane region" description="Helical" evidence="6">
    <location>
        <begin position="180"/>
        <end position="202"/>
    </location>
</feature>
<accession>A0AAJ7FCH4</accession>
<evidence type="ECO:0000256" key="5">
    <source>
        <dbReference type="ARBA" id="ARBA00023136"/>
    </source>
</evidence>
<dbReference type="Pfam" id="PF05277">
    <property type="entry name" value="DUF726"/>
    <property type="match status" value="1"/>
</dbReference>
<comment type="similarity">
    <text evidence="2">Belongs to the TMCO4 family.</text>
</comment>
<sequence length="581" mass="63403">MSERRNKVQVAGPMLGTTNISETAAYAYAAICSIILSELFPQECHQEFRQSYVKTICSRLMLNERVEPVMFILAQGNSGHTEDAYVTLLLEDPTIKGRAVAIVQDVVLNALRNGILSGEYDARHRVLARRIAELLKVPFDLVELYELSLVERLSQKVEPQTEKEQKDAKHREKIKKIKRYASIGLATITGGTLIGVTGGLAAPLIGVGVGTLLGAAGTSAALVLSTTAGAAILGSVFGVAGAGLAGYKMNKRVGEVEEFAFESLSQFPGNERQLHIAIAVTGWLNDREPDNVVRPWRCLAVSREQYALRYETKYLIELGEALNYILSMAMSAATQEALKYTVLSTLMTAIAWPAALLSISSIIDNPWSVCCRRSSEVGKQLAHVLLTREHGKRPVTLIGFSLGARVVYYCLREMAQVGGGQGIIQDAIMLGTPVTSNKEQWELCSTIVAGRMVNGYCSGDWLLKFLYRTLSMATGVAGLVPVQCDKVTNVDLSGIVHGHGEYLEKLPTLLRHVGLNTRDVEVQDDSTCMKKSSSEVPYTSVSQNTLKTDTNIKISQSATCLSSTKYLESNNRVKDSDEEQS</sequence>